<dbReference type="CDD" id="cd00761">
    <property type="entry name" value="Glyco_tranf_GTA_type"/>
    <property type="match status" value="1"/>
</dbReference>
<name>A0A3L9E137_9STRE</name>
<dbReference type="OrthoDB" id="199095at2"/>
<protein>
    <submittedName>
        <fullName evidence="2">Glycosyltransferase family 2 protein</fullName>
    </submittedName>
</protein>
<dbReference type="InterPro" id="IPR001173">
    <property type="entry name" value="Glyco_trans_2-like"/>
</dbReference>
<accession>A0A3L9E137</accession>
<comment type="caution">
    <text evidence="2">The sequence shown here is derived from an EMBL/GenBank/DDBJ whole genome shotgun (WGS) entry which is preliminary data.</text>
</comment>
<dbReference type="AlphaFoldDB" id="A0A3L9E137"/>
<dbReference type="EMBL" id="RCVM01000001">
    <property type="protein sequence ID" value="RLY05132.1"/>
    <property type="molecule type" value="Genomic_DNA"/>
</dbReference>
<feature type="domain" description="Glycosyltransferase 2-like" evidence="1">
    <location>
        <begin position="4"/>
        <end position="117"/>
    </location>
</feature>
<evidence type="ECO:0000313" key="2">
    <source>
        <dbReference type="EMBL" id="RLY05132.1"/>
    </source>
</evidence>
<dbReference type="GO" id="GO:0016758">
    <property type="term" value="F:hexosyltransferase activity"/>
    <property type="evidence" value="ECO:0007669"/>
    <property type="project" value="UniProtKB-ARBA"/>
</dbReference>
<keyword evidence="2" id="KW-0808">Transferase</keyword>
<gene>
    <name evidence="2" type="ORF">EAF07_00055</name>
</gene>
<proteinExistence type="predicted"/>
<dbReference type="RefSeq" id="WP_121834263.1">
    <property type="nucleotide sequence ID" value="NZ_CP163513.1"/>
</dbReference>
<evidence type="ECO:0000313" key="3">
    <source>
        <dbReference type="Proteomes" id="UP000279194"/>
    </source>
</evidence>
<dbReference type="PANTHER" id="PTHR22916:SF3">
    <property type="entry name" value="UDP-GLCNAC:BETAGAL BETA-1,3-N-ACETYLGLUCOSAMINYLTRANSFERASE-LIKE PROTEIN 1"/>
    <property type="match status" value="1"/>
</dbReference>
<organism evidence="2 3">
    <name type="scientific">Streptococcus hillyeri</name>
    <dbReference type="NCBI Taxonomy" id="2282420"/>
    <lineage>
        <taxon>Bacteria</taxon>
        <taxon>Bacillati</taxon>
        <taxon>Bacillota</taxon>
        <taxon>Bacilli</taxon>
        <taxon>Lactobacillales</taxon>
        <taxon>Streptococcaceae</taxon>
        <taxon>Streptococcus</taxon>
    </lineage>
</organism>
<keyword evidence="3" id="KW-1185">Reference proteome</keyword>
<dbReference type="InterPro" id="IPR029044">
    <property type="entry name" value="Nucleotide-diphossugar_trans"/>
</dbReference>
<reference evidence="2 3" key="1">
    <citation type="submission" date="2018-10" db="EMBL/GenBank/DDBJ databases">
        <title>Streptococcus hillyeri sp. nov., isolated from equine tracheal sample.</title>
        <authorList>
            <person name="Macfadyen A.C."/>
            <person name="Waller A."/>
            <person name="Paterson G.K."/>
        </authorList>
    </citation>
    <scope>NUCLEOTIDE SEQUENCE [LARGE SCALE GENOMIC DNA]</scope>
    <source>
        <strain evidence="2 3">28462</strain>
    </source>
</reference>
<sequence>MKVSIICTNYNKDQWIGQAIDSFIQQETTFPYEIILIDDASTDCSREILEQYEKKYPELIRVFYNESNFGIAKTWKKIVKEARGEYIARCDGDDFWTDSLKLQKQVELLESREDSLWANSEFDMIAEDGTLLQKDVFKNGILPLADSYEHLLVYKLMTMASTWLVERQLMLEVTDALAENAADDTFDLQLELFKRTKLSTLEDSTTVYRMNIGSDSKPITYEKFEKRVAGICQTQLNYLKKYPDYDVSRLVNMLIEKDKQSDLEQFKRDQEISRLNILVDQLQTISANQNAYIEQLKESNVGLEVTIAEKEHQISHITTEYERVITSRRWTIPTKIINFFRRNK</sequence>
<dbReference type="PANTHER" id="PTHR22916">
    <property type="entry name" value="GLYCOSYLTRANSFERASE"/>
    <property type="match status" value="1"/>
</dbReference>
<dbReference type="Proteomes" id="UP000279194">
    <property type="component" value="Unassembled WGS sequence"/>
</dbReference>
<evidence type="ECO:0000259" key="1">
    <source>
        <dbReference type="Pfam" id="PF00535"/>
    </source>
</evidence>
<dbReference type="Pfam" id="PF00535">
    <property type="entry name" value="Glycos_transf_2"/>
    <property type="match status" value="1"/>
</dbReference>
<dbReference type="Gene3D" id="3.90.550.10">
    <property type="entry name" value="Spore Coat Polysaccharide Biosynthesis Protein SpsA, Chain A"/>
    <property type="match status" value="1"/>
</dbReference>
<dbReference type="SUPFAM" id="SSF53448">
    <property type="entry name" value="Nucleotide-diphospho-sugar transferases"/>
    <property type="match status" value="1"/>
</dbReference>